<dbReference type="PANTHER" id="PTHR43133">
    <property type="entry name" value="RNA POLYMERASE ECF-TYPE SIGMA FACTO"/>
    <property type="match status" value="1"/>
</dbReference>
<evidence type="ECO:0000256" key="1">
    <source>
        <dbReference type="ARBA" id="ARBA00010641"/>
    </source>
</evidence>
<keyword evidence="2" id="KW-0805">Transcription regulation</keyword>
<dbReference type="NCBIfam" id="TIGR02937">
    <property type="entry name" value="sigma70-ECF"/>
    <property type="match status" value="1"/>
</dbReference>
<dbReference type="GO" id="GO:0016987">
    <property type="term" value="F:sigma factor activity"/>
    <property type="evidence" value="ECO:0007669"/>
    <property type="project" value="UniProtKB-KW"/>
</dbReference>
<dbReference type="AlphaFoldDB" id="A0A0M1P3X3"/>
<dbReference type="InterPro" id="IPR007630">
    <property type="entry name" value="RNA_pol_sigma70_r4"/>
</dbReference>
<dbReference type="Gene3D" id="1.10.10.10">
    <property type="entry name" value="Winged helix-like DNA-binding domain superfamily/Winged helix DNA-binding domain"/>
    <property type="match status" value="1"/>
</dbReference>
<dbReference type="OrthoDB" id="2657224at2"/>
<reference evidence="9" key="1">
    <citation type="submission" date="2015-08" db="EMBL/GenBank/DDBJ databases">
        <title>Genome sequencing project for genomic taxonomy and phylogenomics of Bacillus-like bacteria.</title>
        <authorList>
            <person name="Liu B."/>
            <person name="Wang J."/>
            <person name="Zhu Y."/>
            <person name="Liu G."/>
            <person name="Chen Q."/>
            <person name="Chen Z."/>
            <person name="Lan J."/>
            <person name="Che J."/>
            <person name="Ge C."/>
            <person name="Shi H."/>
            <person name="Pan Z."/>
            <person name="Liu X."/>
        </authorList>
    </citation>
    <scope>NUCLEOTIDE SEQUENCE [LARGE SCALE GENOMIC DNA]</scope>
    <source>
        <strain evidence="9">FJAT-22460</strain>
    </source>
</reference>
<evidence type="ECO:0000313" key="8">
    <source>
        <dbReference type="EMBL" id="KOR89005.1"/>
    </source>
</evidence>
<feature type="domain" description="RNA polymerase sigma-70 region 2" evidence="6">
    <location>
        <begin position="27"/>
        <end position="91"/>
    </location>
</feature>
<proteinExistence type="inferred from homology"/>
<organism evidence="8 9">
    <name type="scientific">Paenibacillus solani</name>
    <dbReference type="NCBI Taxonomy" id="1705565"/>
    <lineage>
        <taxon>Bacteria</taxon>
        <taxon>Bacillati</taxon>
        <taxon>Bacillota</taxon>
        <taxon>Bacilli</taxon>
        <taxon>Bacillales</taxon>
        <taxon>Paenibacillaceae</taxon>
        <taxon>Paenibacillus</taxon>
    </lineage>
</organism>
<keyword evidence="9" id="KW-1185">Reference proteome</keyword>
<dbReference type="InterPro" id="IPR039425">
    <property type="entry name" value="RNA_pol_sigma-70-like"/>
</dbReference>
<dbReference type="Pfam" id="PF04545">
    <property type="entry name" value="Sigma70_r4"/>
    <property type="match status" value="1"/>
</dbReference>
<dbReference type="RefSeq" id="WP_054402022.1">
    <property type="nucleotide sequence ID" value="NZ_LIUT01000001.1"/>
</dbReference>
<keyword evidence="4" id="KW-0238">DNA-binding</keyword>
<evidence type="ECO:0000256" key="5">
    <source>
        <dbReference type="ARBA" id="ARBA00023163"/>
    </source>
</evidence>
<evidence type="ECO:0000259" key="7">
    <source>
        <dbReference type="Pfam" id="PF04545"/>
    </source>
</evidence>
<dbReference type="SUPFAM" id="SSF88946">
    <property type="entry name" value="Sigma2 domain of RNA polymerase sigma factors"/>
    <property type="match status" value="1"/>
</dbReference>
<sequence length="196" mass="23607">MSNRLQLLLAADFADLSEPIQEEIYYEFYDLVYGQILYVVRDHAAVEDIIQESFIKVITSKPSFELESKMRGWLRVVAKNSTMNYLRKNKKYRNQVDVDSVFINDEDVLASSTNVEHQVESNMLEESIEYYLDNLKPEYKLLIEYRWKHSLTYREIAELLNTREEIVKQRLYRARESVKKMLYREWGELDEQRKIR</sequence>
<gene>
    <name evidence="8" type="ORF">AM231_07370</name>
</gene>
<comment type="caution">
    <text evidence="8">The sequence shown here is derived from an EMBL/GenBank/DDBJ whole genome shotgun (WGS) entry which is preliminary data.</text>
</comment>
<accession>A0A0M1P3X3</accession>
<dbReference type="GO" id="GO:0003677">
    <property type="term" value="F:DNA binding"/>
    <property type="evidence" value="ECO:0007669"/>
    <property type="project" value="UniProtKB-KW"/>
</dbReference>
<dbReference type="Proteomes" id="UP000036932">
    <property type="component" value="Unassembled WGS sequence"/>
</dbReference>
<keyword evidence="3" id="KW-0731">Sigma factor</keyword>
<evidence type="ECO:0000256" key="2">
    <source>
        <dbReference type="ARBA" id="ARBA00023015"/>
    </source>
</evidence>
<comment type="similarity">
    <text evidence="1">Belongs to the sigma-70 factor family. ECF subfamily.</text>
</comment>
<dbReference type="InterPro" id="IPR007627">
    <property type="entry name" value="RNA_pol_sigma70_r2"/>
</dbReference>
<dbReference type="GO" id="GO:0006352">
    <property type="term" value="P:DNA-templated transcription initiation"/>
    <property type="evidence" value="ECO:0007669"/>
    <property type="project" value="InterPro"/>
</dbReference>
<evidence type="ECO:0000313" key="9">
    <source>
        <dbReference type="Proteomes" id="UP000036932"/>
    </source>
</evidence>
<dbReference type="Pfam" id="PF04542">
    <property type="entry name" value="Sigma70_r2"/>
    <property type="match status" value="1"/>
</dbReference>
<dbReference type="EMBL" id="LIUT01000001">
    <property type="protein sequence ID" value="KOR89005.1"/>
    <property type="molecule type" value="Genomic_DNA"/>
</dbReference>
<dbReference type="InterPro" id="IPR013325">
    <property type="entry name" value="RNA_pol_sigma_r2"/>
</dbReference>
<evidence type="ECO:0000259" key="6">
    <source>
        <dbReference type="Pfam" id="PF04542"/>
    </source>
</evidence>
<evidence type="ECO:0000256" key="3">
    <source>
        <dbReference type="ARBA" id="ARBA00023082"/>
    </source>
</evidence>
<keyword evidence="5" id="KW-0804">Transcription</keyword>
<dbReference type="InterPro" id="IPR036388">
    <property type="entry name" value="WH-like_DNA-bd_sf"/>
</dbReference>
<feature type="domain" description="RNA polymerase sigma-70 region 4" evidence="7">
    <location>
        <begin position="132"/>
        <end position="180"/>
    </location>
</feature>
<dbReference type="PATRIC" id="fig|1705565.3.peg.3393"/>
<dbReference type="InterPro" id="IPR014284">
    <property type="entry name" value="RNA_pol_sigma-70_dom"/>
</dbReference>
<dbReference type="SUPFAM" id="SSF88659">
    <property type="entry name" value="Sigma3 and sigma4 domains of RNA polymerase sigma factors"/>
    <property type="match status" value="1"/>
</dbReference>
<name>A0A0M1P3X3_9BACL</name>
<protein>
    <submittedName>
        <fullName evidence="8">RNA polymerase subunit sigma-24</fullName>
    </submittedName>
</protein>
<dbReference type="InterPro" id="IPR013324">
    <property type="entry name" value="RNA_pol_sigma_r3/r4-like"/>
</dbReference>
<evidence type="ECO:0000256" key="4">
    <source>
        <dbReference type="ARBA" id="ARBA00023125"/>
    </source>
</evidence>
<dbReference type="CDD" id="cd06171">
    <property type="entry name" value="Sigma70_r4"/>
    <property type="match status" value="1"/>
</dbReference>
<dbReference type="Gene3D" id="1.10.1740.10">
    <property type="match status" value="1"/>
</dbReference>
<dbReference type="PANTHER" id="PTHR43133:SF8">
    <property type="entry name" value="RNA POLYMERASE SIGMA FACTOR HI_1459-RELATED"/>
    <property type="match status" value="1"/>
</dbReference>